<name>A0A328DVW9_9ASTE</name>
<dbReference type="Gene3D" id="3.90.80.10">
    <property type="entry name" value="Inorganic pyrophosphatase"/>
    <property type="match status" value="1"/>
</dbReference>
<evidence type="ECO:0000256" key="7">
    <source>
        <dbReference type="ARBA" id="ARBA00047820"/>
    </source>
</evidence>
<comment type="catalytic activity">
    <reaction evidence="7">
        <text>diphosphate + H2O = 2 phosphate + H(+)</text>
        <dbReference type="Rhea" id="RHEA:24576"/>
        <dbReference type="ChEBI" id="CHEBI:15377"/>
        <dbReference type="ChEBI" id="CHEBI:15378"/>
        <dbReference type="ChEBI" id="CHEBI:33019"/>
        <dbReference type="ChEBI" id="CHEBI:43474"/>
        <dbReference type="EC" id="3.6.1.1"/>
    </reaction>
</comment>
<evidence type="ECO:0000256" key="1">
    <source>
        <dbReference type="ARBA" id="ARBA00001946"/>
    </source>
</evidence>
<dbReference type="Pfam" id="PF00719">
    <property type="entry name" value="Pyrophosphatase"/>
    <property type="match status" value="1"/>
</dbReference>
<proteinExistence type="inferred from homology"/>
<sequence>MGTGTGTEVGGTGGWYRYRSRIICVQVDKPVNNHTRTCSRESNDDPVGLGLTSDYCAQDHGEEPVLPSTFLRARAIGLMHMIDQGERDDKIITVCADDPEFRHYNDIKELPPHRLAEIRRLNIYVCVCV</sequence>
<dbReference type="GO" id="GO:0000287">
    <property type="term" value="F:magnesium ion binding"/>
    <property type="evidence" value="ECO:0007669"/>
    <property type="project" value="InterPro"/>
</dbReference>
<dbReference type="GO" id="GO:0006796">
    <property type="term" value="P:phosphate-containing compound metabolic process"/>
    <property type="evidence" value="ECO:0007669"/>
    <property type="project" value="InterPro"/>
</dbReference>
<evidence type="ECO:0000256" key="4">
    <source>
        <dbReference type="ARBA" id="ARBA00022723"/>
    </source>
</evidence>
<dbReference type="GO" id="GO:0005737">
    <property type="term" value="C:cytoplasm"/>
    <property type="evidence" value="ECO:0007669"/>
    <property type="project" value="InterPro"/>
</dbReference>
<dbReference type="EMBL" id="NQVE01000076">
    <property type="protein sequence ID" value="RAL49864.1"/>
    <property type="molecule type" value="Genomic_DNA"/>
</dbReference>
<reference evidence="8 9" key="1">
    <citation type="submission" date="2018-06" db="EMBL/GenBank/DDBJ databases">
        <title>The Genome of Cuscuta australis (Dodder) Provides Insight into the Evolution of Plant Parasitism.</title>
        <authorList>
            <person name="Liu H."/>
        </authorList>
    </citation>
    <scope>NUCLEOTIDE SEQUENCE [LARGE SCALE GENOMIC DNA]</scope>
    <source>
        <strain evidence="9">cv. Yunnan</strain>
        <tissue evidence="8">Vines</tissue>
    </source>
</reference>
<dbReference type="InterPro" id="IPR036649">
    <property type="entry name" value="Pyrophosphatase_sf"/>
</dbReference>
<organism evidence="8 9">
    <name type="scientific">Cuscuta australis</name>
    <dbReference type="NCBI Taxonomy" id="267555"/>
    <lineage>
        <taxon>Eukaryota</taxon>
        <taxon>Viridiplantae</taxon>
        <taxon>Streptophyta</taxon>
        <taxon>Embryophyta</taxon>
        <taxon>Tracheophyta</taxon>
        <taxon>Spermatophyta</taxon>
        <taxon>Magnoliopsida</taxon>
        <taxon>eudicotyledons</taxon>
        <taxon>Gunneridae</taxon>
        <taxon>Pentapetalae</taxon>
        <taxon>asterids</taxon>
        <taxon>lamiids</taxon>
        <taxon>Solanales</taxon>
        <taxon>Convolvulaceae</taxon>
        <taxon>Cuscuteae</taxon>
        <taxon>Cuscuta</taxon>
        <taxon>Cuscuta subgen. Grammica</taxon>
        <taxon>Cuscuta sect. Cleistogrammica</taxon>
    </lineage>
</organism>
<keyword evidence="9" id="KW-1185">Reference proteome</keyword>
<gene>
    <name evidence="8" type="ORF">DM860_002155</name>
</gene>
<dbReference type="SUPFAM" id="SSF50324">
    <property type="entry name" value="Inorganic pyrophosphatase"/>
    <property type="match status" value="1"/>
</dbReference>
<comment type="similarity">
    <text evidence="2">Belongs to the PPase family.</text>
</comment>
<accession>A0A328DVW9</accession>
<protein>
    <recommendedName>
        <fullName evidence="3">inorganic diphosphatase</fullName>
        <ecNumber evidence="3">3.6.1.1</ecNumber>
    </recommendedName>
</protein>
<evidence type="ECO:0000256" key="3">
    <source>
        <dbReference type="ARBA" id="ARBA00012146"/>
    </source>
</evidence>
<evidence type="ECO:0000256" key="5">
    <source>
        <dbReference type="ARBA" id="ARBA00022801"/>
    </source>
</evidence>
<comment type="cofactor">
    <cofactor evidence="1">
        <name>Mg(2+)</name>
        <dbReference type="ChEBI" id="CHEBI:18420"/>
    </cofactor>
</comment>
<evidence type="ECO:0000313" key="8">
    <source>
        <dbReference type="EMBL" id="RAL49864.1"/>
    </source>
</evidence>
<dbReference type="Proteomes" id="UP000249390">
    <property type="component" value="Unassembled WGS sequence"/>
</dbReference>
<dbReference type="AlphaFoldDB" id="A0A328DVW9"/>
<evidence type="ECO:0000313" key="9">
    <source>
        <dbReference type="Proteomes" id="UP000249390"/>
    </source>
</evidence>
<dbReference type="EC" id="3.6.1.1" evidence="3"/>
<keyword evidence="5" id="KW-0378">Hydrolase</keyword>
<keyword evidence="4" id="KW-0479">Metal-binding</keyword>
<dbReference type="PANTHER" id="PTHR10286">
    <property type="entry name" value="INORGANIC PYROPHOSPHATASE"/>
    <property type="match status" value="1"/>
</dbReference>
<evidence type="ECO:0000256" key="6">
    <source>
        <dbReference type="ARBA" id="ARBA00022842"/>
    </source>
</evidence>
<dbReference type="InterPro" id="IPR008162">
    <property type="entry name" value="Pyrophosphatase"/>
</dbReference>
<evidence type="ECO:0000256" key="2">
    <source>
        <dbReference type="ARBA" id="ARBA00006220"/>
    </source>
</evidence>
<comment type="caution">
    <text evidence="8">The sequence shown here is derived from an EMBL/GenBank/DDBJ whole genome shotgun (WGS) entry which is preliminary data.</text>
</comment>
<keyword evidence="6" id="KW-0460">Magnesium</keyword>
<dbReference type="GO" id="GO:0004427">
    <property type="term" value="F:inorganic diphosphate phosphatase activity"/>
    <property type="evidence" value="ECO:0007669"/>
    <property type="project" value="UniProtKB-EC"/>
</dbReference>